<dbReference type="InterPro" id="IPR026816">
    <property type="entry name" value="Flavodoxin_dom"/>
</dbReference>
<evidence type="ECO:0000313" key="3">
    <source>
        <dbReference type="Proteomes" id="UP001596408"/>
    </source>
</evidence>
<keyword evidence="3" id="KW-1185">Reference proteome</keyword>
<dbReference type="SUPFAM" id="SSF52218">
    <property type="entry name" value="Flavoproteins"/>
    <property type="match status" value="1"/>
</dbReference>
<name>A0ABD5U2I3_9EURY</name>
<dbReference type="InterPro" id="IPR008254">
    <property type="entry name" value="Flavodoxin/NO_synth"/>
</dbReference>
<proteinExistence type="predicted"/>
<dbReference type="PROSITE" id="PS50902">
    <property type="entry name" value="FLAVODOXIN_LIKE"/>
    <property type="match status" value="1"/>
</dbReference>
<feature type="domain" description="Flavodoxin-like" evidence="1">
    <location>
        <begin position="13"/>
        <end position="184"/>
    </location>
</feature>
<dbReference type="Pfam" id="PF12724">
    <property type="entry name" value="Flavodoxin_5"/>
    <property type="match status" value="1"/>
</dbReference>
<gene>
    <name evidence="2" type="ORF">ACFQEV_19110</name>
</gene>
<reference evidence="2 3" key="1">
    <citation type="journal article" date="2019" name="Int. J. Syst. Evol. Microbiol.">
        <title>The Global Catalogue of Microorganisms (GCM) 10K type strain sequencing project: providing services to taxonomists for standard genome sequencing and annotation.</title>
        <authorList>
            <consortium name="The Broad Institute Genomics Platform"/>
            <consortium name="The Broad Institute Genome Sequencing Center for Infectious Disease"/>
            <person name="Wu L."/>
            <person name="Ma J."/>
        </authorList>
    </citation>
    <scope>NUCLEOTIDE SEQUENCE [LARGE SCALE GENOMIC DNA]</scope>
    <source>
        <strain evidence="2 3">YIM 94188</strain>
    </source>
</reference>
<dbReference type="Proteomes" id="UP001596408">
    <property type="component" value="Unassembled WGS sequence"/>
</dbReference>
<protein>
    <submittedName>
        <fullName evidence="2">Flavodoxin domain-containing protein</fullName>
    </submittedName>
</protein>
<comment type="caution">
    <text evidence="2">The sequence shown here is derived from an EMBL/GenBank/DDBJ whole genome shotgun (WGS) entry which is preliminary data.</text>
</comment>
<dbReference type="Gene3D" id="3.40.50.360">
    <property type="match status" value="1"/>
</dbReference>
<dbReference type="EMBL" id="JBHSXH010000015">
    <property type="protein sequence ID" value="MFC6827090.1"/>
    <property type="molecule type" value="Genomic_DNA"/>
</dbReference>
<dbReference type="InterPro" id="IPR052200">
    <property type="entry name" value="Protoporphyrinogen_IX_DH"/>
</dbReference>
<dbReference type="PANTHER" id="PTHR38030">
    <property type="entry name" value="PROTOPORPHYRINOGEN IX DEHYDROGENASE [MENAQUINONE]"/>
    <property type="match status" value="1"/>
</dbReference>
<dbReference type="AlphaFoldDB" id="A0ABD5U2I3"/>
<dbReference type="PANTHER" id="PTHR38030:SF2">
    <property type="entry name" value="PROTOPORPHYRINOGEN IX DEHYDROGENASE [QUINONE]"/>
    <property type="match status" value="1"/>
</dbReference>
<evidence type="ECO:0000313" key="2">
    <source>
        <dbReference type="EMBL" id="MFC6827090.1"/>
    </source>
</evidence>
<dbReference type="RefSeq" id="WP_379699491.1">
    <property type="nucleotide sequence ID" value="NZ_JBHSXH010000015.1"/>
</dbReference>
<organism evidence="2 3">
    <name type="scientific">Halopelagius fulvigenes</name>
    <dbReference type="NCBI Taxonomy" id="1198324"/>
    <lineage>
        <taxon>Archaea</taxon>
        <taxon>Methanobacteriati</taxon>
        <taxon>Methanobacteriota</taxon>
        <taxon>Stenosarchaea group</taxon>
        <taxon>Halobacteria</taxon>
        <taxon>Halobacteriales</taxon>
        <taxon>Haloferacaceae</taxon>
    </lineage>
</organism>
<accession>A0ABD5U2I3</accession>
<evidence type="ECO:0000259" key="1">
    <source>
        <dbReference type="PROSITE" id="PS50902"/>
    </source>
</evidence>
<sequence length="199" mass="21645">MDASAPTTDSRTVLVAYATSEGQTRAVAERIAVVADRRGAETTLVNLDSPHAEMDPASFDAVFVGGSVHGGSHQKSVSEFVGNYRAALRSVPTGFFSVSLSAASDDPEIREKAEEYVERFTADARWSPDRTATVGGALKYSEYGFLKRFVMRKIVSKMGGDADPRRDYEYTDWATVERFAEEVLDLAAVSSVSRTGARE</sequence>
<dbReference type="InterPro" id="IPR029039">
    <property type="entry name" value="Flavoprotein-like_sf"/>
</dbReference>